<comment type="cofactor">
    <cofactor evidence="1">
        <name>Mg(2+)</name>
        <dbReference type="ChEBI" id="CHEBI:18420"/>
    </cofactor>
</comment>
<sequence>MMTIHPSLDIDRDRLRELCQQWQIIELALFGSVLRDDFRPDSDVDLLITWDEQSHWTLLDFAQMHEDFAQLLNRPVDLVSKRAIESSNNPLRREAILNTAQPIYQK</sequence>
<evidence type="ECO:0000256" key="4">
    <source>
        <dbReference type="ARBA" id="ARBA00022695"/>
    </source>
</evidence>
<dbReference type="PANTHER" id="PTHR33571">
    <property type="entry name" value="SSL8005 PROTEIN"/>
    <property type="match status" value="1"/>
</dbReference>
<dbReference type="PANTHER" id="PTHR33571:SF12">
    <property type="entry name" value="BSL3053 PROTEIN"/>
    <property type="match status" value="1"/>
</dbReference>
<keyword evidence="5" id="KW-0479">Metal-binding</keyword>
<keyword evidence="3" id="KW-0808">Transferase</keyword>
<dbReference type="InterPro" id="IPR043519">
    <property type="entry name" value="NT_sf"/>
</dbReference>
<accession>A0ABT7B4F4</accession>
<keyword evidence="6" id="KW-0547">Nucleotide-binding</keyword>
<keyword evidence="7" id="KW-0067">ATP-binding</keyword>
<evidence type="ECO:0000313" key="12">
    <source>
        <dbReference type="Proteomes" id="UP001235849"/>
    </source>
</evidence>
<keyword evidence="2" id="KW-1277">Toxin-antitoxin system</keyword>
<comment type="caution">
    <text evidence="11">The sequence shown here is derived from an EMBL/GenBank/DDBJ whole genome shotgun (WGS) entry which is preliminary data.</text>
</comment>
<keyword evidence="4" id="KW-0548">Nucleotidyltransferase</keyword>
<gene>
    <name evidence="11" type="ORF">PMG25_04730</name>
</gene>
<name>A0ABT7B4F4_9CYAN</name>
<comment type="similarity">
    <text evidence="9">Belongs to the MntA antitoxin family.</text>
</comment>
<dbReference type="CDD" id="cd05403">
    <property type="entry name" value="NT_KNTase_like"/>
    <property type="match status" value="1"/>
</dbReference>
<dbReference type="InterPro" id="IPR052038">
    <property type="entry name" value="Type-VII_TA_antitoxin"/>
</dbReference>
<evidence type="ECO:0000256" key="3">
    <source>
        <dbReference type="ARBA" id="ARBA00022679"/>
    </source>
</evidence>
<evidence type="ECO:0000256" key="5">
    <source>
        <dbReference type="ARBA" id="ARBA00022723"/>
    </source>
</evidence>
<dbReference type="SUPFAM" id="SSF81301">
    <property type="entry name" value="Nucleotidyltransferase"/>
    <property type="match status" value="1"/>
</dbReference>
<keyword evidence="12" id="KW-1185">Reference proteome</keyword>
<dbReference type="EMBL" id="JAQOSO010000020">
    <property type="protein sequence ID" value="MDJ1173391.1"/>
    <property type="molecule type" value="Genomic_DNA"/>
</dbReference>
<evidence type="ECO:0000256" key="9">
    <source>
        <dbReference type="ARBA" id="ARBA00038276"/>
    </source>
</evidence>
<evidence type="ECO:0000256" key="6">
    <source>
        <dbReference type="ARBA" id="ARBA00022741"/>
    </source>
</evidence>
<evidence type="ECO:0000259" key="10">
    <source>
        <dbReference type="Pfam" id="PF01909"/>
    </source>
</evidence>
<dbReference type="InterPro" id="IPR002934">
    <property type="entry name" value="Polymerase_NTP_transf_dom"/>
</dbReference>
<feature type="domain" description="Polymerase nucleotidyl transferase" evidence="10">
    <location>
        <begin position="15"/>
        <end position="99"/>
    </location>
</feature>
<keyword evidence="8" id="KW-0460">Magnesium</keyword>
<protein>
    <submittedName>
        <fullName evidence="11">Nucleotidyltransferase domain-containing protein</fullName>
    </submittedName>
</protein>
<evidence type="ECO:0000256" key="2">
    <source>
        <dbReference type="ARBA" id="ARBA00022649"/>
    </source>
</evidence>
<organism evidence="11 12">
    <name type="scientific">Roseofilum capinflatum BLCC-M114</name>
    <dbReference type="NCBI Taxonomy" id="3022440"/>
    <lineage>
        <taxon>Bacteria</taxon>
        <taxon>Bacillati</taxon>
        <taxon>Cyanobacteriota</taxon>
        <taxon>Cyanophyceae</taxon>
        <taxon>Desertifilales</taxon>
        <taxon>Desertifilaceae</taxon>
        <taxon>Roseofilum</taxon>
        <taxon>Roseofilum capinflatum</taxon>
    </lineage>
</organism>
<evidence type="ECO:0000256" key="7">
    <source>
        <dbReference type="ARBA" id="ARBA00022840"/>
    </source>
</evidence>
<dbReference type="RefSeq" id="WP_283765758.1">
    <property type="nucleotide sequence ID" value="NZ_JAQOSO010000020.1"/>
</dbReference>
<dbReference type="Pfam" id="PF01909">
    <property type="entry name" value="NTP_transf_2"/>
    <property type="match status" value="1"/>
</dbReference>
<evidence type="ECO:0000256" key="8">
    <source>
        <dbReference type="ARBA" id="ARBA00022842"/>
    </source>
</evidence>
<evidence type="ECO:0000256" key="1">
    <source>
        <dbReference type="ARBA" id="ARBA00001946"/>
    </source>
</evidence>
<reference evidence="11 12" key="1">
    <citation type="submission" date="2023-01" db="EMBL/GenBank/DDBJ databases">
        <title>Novel diversity within Roseofilum (Cyanobacteria; Desertifilaceae) from marine benthic mats with descriptions of four novel species.</title>
        <authorList>
            <person name="Wang Y."/>
            <person name="Berthold D.E."/>
            <person name="Hu J."/>
            <person name="Lefler F.W."/>
            <person name="Laughinghouse H.D. IV."/>
        </authorList>
    </citation>
    <scope>NUCLEOTIDE SEQUENCE [LARGE SCALE GENOMIC DNA]</scope>
    <source>
        <strain evidence="11 12">BLCC-M114</strain>
    </source>
</reference>
<proteinExistence type="inferred from homology"/>
<dbReference type="Gene3D" id="3.30.460.10">
    <property type="entry name" value="Beta Polymerase, domain 2"/>
    <property type="match status" value="1"/>
</dbReference>
<dbReference type="Proteomes" id="UP001235849">
    <property type="component" value="Unassembled WGS sequence"/>
</dbReference>
<evidence type="ECO:0000313" key="11">
    <source>
        <dbReference type="EMBL" id="MDJ1173391.1"/>
    </source>
</evidence>